<proteinExistence type="predicted"/>
<dbReference type="PROSITE" id="PS50118">
    <property type="entry name" value="HMG_BOX_2"/>
    <property type="match status" value="1"/>
</dbReference>
<gene>
    <name evidence="5" type="ORF">L201_005709</name>
</gene>
<feature type="region of interest" description="Disordered" evidence="3">
    <location>
        <begin position="81"/>
        <end position="102"/>
    </location>
</feature>
<dbReference type="SMART" id="SM00398">
    <property type="entry name" value="HMG"/>
    <property type="match status" value="1"/>
</dbReference>
<dbReference type="PANTHER" id="PTHR48112">
    <property type="entry name" value="HIGH MOBILITY GROUP PROTEIN DSP1"/>
    <property type="match status" value="1"/>
</dbReference>
<accession>A0AAX4JZR6</accession>
<dbReference type="Pfam" id="PF00505">
    <property type="entry name" value="HMG_box"/>
    <property type="match status" value="1"/>
</dbReference>
<feature type="domain" description="HMG box" evidence="4">
    <location>
        <begin position="97"/>
        <end position="165"/>
    </location>
</feature>
<evidence type="ECO:0000256" key="1">
    <source>
        <dbReference type="ARBA" id="ARBA00023125"/>
    </source>
</evidence>
<dbReference type="GeneID" id="91096379"/>
<dbReference type="SUPFAM" id="SSF47095">
    <property type="entry name" value="HMG-box"/>
    <property type="match status" value="1"/>
</dbReference>
<keyword evidence="6" id="KW-1185">Reference proteome</keyword>
<feature type="region of interest" description="Disordered" evidence="3">
    <location>
        <begin position="190"/>
        <end position="289"/>
    </location>
</feature>
<dbReference type="EMBL" id="CP144104">
    <property type="protein sequence ID" value="WWC90772.1"/>
    <property type="molecule type" value="Genomic_DNA"/>
</dbReference>
<dbReference type="RefSeq" id="XP_066077535.1">
    <property type="nucleotide sequence ID" value="XM_066221438.1"/>
</dbReference>
<dbReference type="GO" id="GO:0003677">
    <property type="term" value="F:DNA binding"/>
    <property type="evidence" value="ECO:0007669"/>
    <property type="project" value="UniProtKB-UniRule"/>
</dbReference>
<keyword evidence="1 2" id="KW-0238">DNA-binding</keyword>
<dbReference type="InterPro" id="IPR036910">
    <property type="entry name" value="HMG_box_dom_sf"/>
</dbReference>
<feature type="compositionally biased region" description="Low complexity" evidence="3">
    <location>
        <begin position="267"/>
        <end position="277"/>
    </location>
</feature>
<evidence type="ECO:0000256" key="2">
    <source>
        <dbReference type="PROSITE-ProRule" id="PRU00267"/>
    </source>
</evidence>
<dbReference type="AlphaFoldDB" id="A0AAX4JZR6"/>
<organism evidence="5 6">
    <name type="scientific">Kwoniella dendrophila CBS 6074</name>
    <dbReference type="NCBI Taxonomy" id="1295534"/>
    <lineage>
        <taxon>Eukaryota</taxon>
        <taxon>Fungi</taxon>
        <taxon>Dikarya</taxon>
        <taxon>Basidiomycota</taxon>
        <taxon>Agaricomycotina</taxon>
        <taxon>Tremellomycetes</taxon>
        <taxon>Tremellales</taxon>
        <taxon>Cryptococcaceae</taxon>
        <taxon>Kwoniella</taxon>
    </lineage>
</organism>
<evidence type="ECO:0000313" key="5">
    <source>
        <dbReference type="EMBL" id="WWC90772.1"/>
    </source>
</evidence>
<dbReference type="Proteomes" id="UP001355207">
    <property type="component" value="Chromosome 7"/>
</dbReference>
<feature type="compositionally biased region" description="Low complexity" evidence="3">
    <location>
        <begin position="214"/>
        <end position="223"/>
    </location>
</feature>
<dbReference type="InterPro" id="IPR050342">
    <property type="entry name" value="HMGB"/>
</dbReference>
<reference evidence="5 6" key="1">
    <citation type="submission" date="2024-01" db="EMBL/GenBank/DDBJ databases">
        <title>Comparative genomics of Cryptococcus and Kwoniella reveals pathogenesis evolution and contrasting modes of karyotype evolution via chromosome fusion or intercentromeric recombination.</title>
        <authorList>
            <person name="Coelho M.A."/>
            <person name="David-Palma M."/>
            <person name="Shea T."/>
            <person name="Bowers K."/>
            <person name="McGinley-Smith S."/>
            <person name="Mohammad A.W."/>
            <person name="Gnirke A."/>
            <person name="Yurkov A.M."/>
            <person name="Nowrousian M."/>
            <person name="Sun S."/>
            <person name="Cuomo C.A."/>
            <person name="Heitman J."/>
        </authorList>
    </citation>
    <scope>NUCLEOTIDE SEQUENCE [LARGE SCALE GENOMIC DNA]</scope>
    <source>
        <strain evidence="5 6">CBS 6074</strain>
    </source>
</reference>
<dbReference type="PANTHER" id="PTHR48112:SF22">
    <property type="entry name" value="MITOCHONDRIAL TRANSCRIPTION FACTOR A, ISOFORM B"/>
    <property type="match status" value="1"/>
</dbReference>
<sequence length="289" mass="31997">MSAPTYEEMEVKRQEMIASFREIAGAMTRCVKVIEEYTSLSPSNLNKPQDLSLFQNTILPNGQLVSDLLKNNQQFLLLQKEKERKKKEKKPRDPNAPKRPPSAYIFFQNEIRDEIRNSNPGIPYRDLLAVISQKWKDLTDAQRKVYEDAYAKAQVNFVEEDKIYTASKVNTAGAGPSTSTDGVIDPALIAGEEDETDDSDDSDSDDSPEPPTQPLTTAQLPLQINPSTLHAATAPVPHIPNLIPGAVPASLPTGEVKKEKKRKNKDGQAAVADGVDATTDKKKKKKNKE</sequence>
<feature type="DNA-binding region" description="HMG box" evidence="2">
    <location>
        <begin position="97"/>
        <end position="165"/>
    </location>
</feature>
<evidence type="ECO:0000259" key="4">
    <source>
        <dbReference type="PROSITE" id="PS50118"/>
    </source>
</evidence>
<keyword evidence="2" id="KW-0539">Nucleus</keyword>
<evidence type="ECO:0000313" key="6">
    <source>
        <dbReference type="Proteomes" id="UP001355207"/>
    </source>
</evidence>
<protein>
    <recommendedName>
        <fullName evidence="4">HMG box domain-containing protein</fullName>
    </recommendedName>
</protein>
<evidence type="ECO:0000256" key="3">
    <source>
        <dbReference type="SAM" id="MobiDB-lite"/>
    </source>
</evidence>
<name>A0AAX4JZR6_9TREE</name>
<dbReference type="InterPro" id="IPR009071">
    <property type="entry name" value="HMG_box_dom"/>
</dbReference>
<dbReference type="Gene3D" id="1.10.30.10">
    <property type="entry name" value="High mobility group box domain"/>
    <property type="match status" value="1"/>
</dbReference>
<dbReference type="GO" id="GO:0005634">
    <property type="term" value="C:nucleus"/>
    <property type="evidence" value="ECO:0007669"/>
    <property type="project" value="UniProtKB-UniRule"/>
</dbReference>
<feature type="compositionally biased region" description="Acidic residues" evidence="3">
    <location>
        <begin position="191"/>
        <end position="208"/>
    </location>
</feature>